<dbReference type="AlphaFoldDB" id="X6PFQ6"/>
<dbReference type="InterPro" id="IPR043129">
    <property type="entry name" value="ATPase_NBD"/>
</dbReference>
<evidence type="ECO:0000313" key="2">
    <source>
        <dbReference type="Proteomes" id="UP000023152"/>
    </source>
</evidence>
<evidence type="ECO:0000313" key="1">
    <source>
        <dbReference type="EMBL" id="ETO36913.1"/>
    </source>
</evidence>
<protein>
    <recommendedName>
        <fullName evidence="3">Heat shock protein 70</fullName>
    </recommendedName>
</protein>
<reference evidence="1 2" key="1">
    <citation type="journal article" date="2013" name="Curr. Biol.">
        <title>The Genome of the Foraminiferan Reticulomyxa filosa.</title>
        <authorList>
            <person name="Glockner G."/>
            <person name="Hulsmann N."/>
            <person name="Schleicher M."/>
            <person name="Noegel A.A."/>
            <person name="Eichinger L."/>
            <person name="Gallinger C."/>
            <person name="Pawlowski J."/>
            <person name="Sierra R."/>
            <person name="Euteneuer U."/>
            <person name="Pillet L."/>
            <person name="Moustafa A."/>
            <person name="Platzer M."/>
            <person name="Groth M."/>
            <person name="Szafranski K."/>
            <person name="Schliwa M."/>
        </authorList>
    </citation>
    <scope>NUCLEOTIDE SEQUENCE [LARGE SCALE GENOMIC DNA]</scope>
</reference>
<organism evidence="1 2">
    <name type="scientific">Reticulomyxa filosa</name>
    <dbReference type="NCBI Taxonomy" id="46433"/>
    <lineage>
        <taxon>Eukaryota</taxon>
        <taxon>Sar</taxon>
        <taxon>Rhizaria</taxon>
        <taxon>Retaria</taxon>
        <taxon>Foraminifera</taxon>
        <taxon>Monothalamids</taxon>
        <taxon>Reticulomyxidae</taxon>
        <taxon>Reticulomyxa</taxon>
    </lineage>
</organism>
<dbReference type="Gene3D" id="3.30.420.40">
    <property type="match status" value="1"/>
</dbReference>
<dbReference type="Proteomes" id="UP000023152">
    <property type="component" value="Unassembled WGS sequence"/>
</dbReference>
<dbReference type="SUPFAM" id="SSF53067">
    <property type="entry name" value="Actin-like ATPase domain"/>
    <property type="match status" value="2"/>
</dbReference>
<name>X6PFQ6_RETFI</name>
<comment type="caution">
    <text evidence="1">The sequence shown here is derived from an EMBL/GenBank/DDBJ whole genome shotgun (WGS) entry which is preliminary data.</text>
</comment>
<dbReference type="EMBL" id="ASPP01000152">
    <property type="protein sequence ID" value="ETO36913.1"/>
    <property type="molecule type" value="Genomic_DNA"/>
</dbReference>
<gene>
    <name evidence="1" type="ORF">RFI_00150</name>
</gene>
<dbReference type="PANTHER" id="PTHR14187:SF5">
    <property type="entry name" value="HEAT SHOCK 70 KDA PROTEIN 12A"/>
    <property type="match status" value="1"/>
</dbReference>
<dbReference type="PANTHER" id="PTHR14187">
    <property type="entry name" value="ALPHA KINASE/ELONGATION FACTOR 2 KINASE"/>
    <property type="match status" value="1"/>
</dbReference>
<evidence type="ECO:0008006" key="3">
    <source>
        <dbReference type="Google" id="ProtNLM"/>
    </source>
</evidence>
<keyword evidence="2" id="KW-1185">Reference proteome</keyword>
<accession>X6PFQ6</accession>
<proteinExistence type="predicted"/>
<sequence>MVSIHDQKEELLIHIVYNQNIIQLLIDSLTSGVLTFKCVCRFWDWQIVCDFDMFANKETPGRLLDSEELKDDEEDNSNGSGENVKLDTSLDVPWCKSGKFNVIVAIDFGTDGTAMSVSLRNTQKVYTITDWNSNGICDQIDVNEKTRTALLLSNKNEVVAFGNEAVDKYAKAVKEGINNWLFFDKFKMHLCGNERKLKLKGCLRAANGKYVKSERVFVGALKYCKEKAQSYLKGKTLEQRDSDIQWVITVPVSWSDKSKARMMDWAHKAGLWNKAIPNQLVIVYEPECASMNLMLERQEAQRRECMLHEDVKEPPSHPSVSLQQGDRYLLLDLGAGTADMVCHEVVGPFQVKELLTSSGGPWGSSLIDARFQSILFEMFGEGVIKQFSKEKPEVFVTLMREFEKCKRRAFAGKIKKSKFSIAIPFELDDYLGCVCKNDLEELVQNYSFNQQQGYVSISYV</sequence>
<dbReference type="OrthoDB" id="2963168at2759"/>